<dbReference type="Proteomes" id="UP000246702">
    <property type="component" value="Unassembled WGS sequence"/>
</dbReference>
<evidence type="ECO:0008006" key="5">
    <source>
        <dbReference type="Google" id="ProtNLM"/>
    </source>
</evidence>
<feature type="region of interest" description="Disordered" evidence="1">
    <location>
        <begin position="110"/>
        <end position="158"/>
    </location>
</feature>
<evidence type="ECO:0000256" key="2">
    <source>
        <dbReference type="SAM" id="SignalP"/>
    </source>
</evidence>
<comment type="caution">
    <text evidence="3">The sequence shown here is derived from an EMBL/GenBank/DDBJ whole genome shotgun (WGS) entry which is preliminary data.</text>
</comment>
<dbReference type="AlphaFoldDB" id="A0A317XAU9"/>
<accession>A0A317XAU9</accession>
<dbReference type="RefSeq" id="XP_025472487.1">
    <property type="nucleotide sequence ID" value="XM_025610676.1"/>
</dbReference>
<organism evidence="3 4">
    <name type="scientific">Aspergillus sclerotioniger CBS 115572</name>
    <dbReference type="NCBI Taxonomy" id="1450535"/>
    <lineage>
        <taxon>Eukaryota</taxon>
        <taxon>Fungi</taxon>
        <taxon>Dikarya</taxon>
        <taxon>Ascomycota</taxon>
        <taxon>Pezizomycotina</taxon>
        <taxon>Eurotiomycetes</taxon>
        <taxon>Eurotiomycetidae</taxon>
        <taxon>Eurotiales</taxon>
        <taxon>Aspergillaceae</taxon>
        <taxon>Aspergillus</taxon>
        <taxon>Aspergillus subgen. Circumdati</taxon>
    </lineage>
</organism>
<keyword evidence="2" id="KW-0732">Signal</keyword>
<gene>
    <name evidence="3" type="ORF">BO94DRAFT_530467</name>
</gene>
<protein>
    <recommendedName>
        <fullName evidence="5">Extracellular membrane protein CFEM domain-containing protein</fullName>
    </recommendedName>
</protein>
<evidence type="ECO:0000256" key="1">
    <source>
        <dbReference type="SAM" id="MobiDB-lite"/>
    </source>
</evidence>
<dbReference type="EMBL" id="MSFK01000002">
    <property type="protein sequence ID" value="PWY95726.1"/>
    <property type="molecule type" value="Genomic_DNA"/>
</dbReference>
<dbReference type="OrthoDB" id="5597238at2759"/>
<proteinExistence type="predicted"/>
<evidence type="ECO:0000313" key="4">
    <source>
        <dbReference type="Proteomes" id="UP000246702"/>
    </source>
</evidence>
<reference evidence="3 4" key="1">
    <citation type="submission" date="2016-12" db="EMBL/GenBank/DDBJ databases">
        <title>The genomes of Aspergillus section Nigri reveals drivers in fungal speciation.</title>
        <authorList>
            <consortium name="DOE Joint Genome Institute"/>
            <person name="Vesth T.C."/>
            <person name="Nybo J."/>
            <person name="Theobald S."/>
            <person name="Brandl J."/>
            <person name="Frisvad J.C."/>
            <person name="Nielsen K.F."/>
            <person name="Lyhne E.K."/>
            <person name="Kogle M.E."/>
            <person name="Kuo A."/>
            <person name="Riley R."/>
            <person name="Clum A."/>
            <person name="Nolan M."/>
            <person name="Lipzen A."/>
            <person name="Salamov A."/>
            <person name="Henrissat B."/>
            <person name="Wiebenga A."/>
            <person name="De Vries R.P."/>
            <person name="Grigoriev I.V."/>
            <person name="Mortensen U.H."/>
            <person name="Andersen M.R."/>
            <person name="Baker S.E."/>
        </authorList>
    </citation>
    <scope>NUCLEOTIDE SEQUENCE [LARGE SCALE GENOMIC DNA]</scope>
    <source>
        <strain evidence="3 4">CBS 115572</strain>
    </source>
</reference>
<feature type="signal peptide" evidence="2">
    <location>
        <begin position="1"/>
        <end position="18"/>
    </location>
</feature>
<name>A0A317XAU9_9EURO</name>
<evidence type="ECO:0000313" key="3">
    <source>
        <dbReference type="EMBL" id="PWY95726.1"/>
    </source>
</evidence>
<dbReference type="GeneID" id="37112819"/>
<sequence length="190" mass="18326">MKFNSALALSSLLALAVAQDASSTTASATTTASLSPQASCATKCADTDICCIAECYQVPCPNNAQANDTTSCVAACPQGSGSPSDQKSYASCQSSCYSSYFFPASATGASGSSATTAGSNDASTTKSGSSSSSTGSSSNHKSGSSGSGTGTSTATGSHASSTENAAAITQLKLGVSAAGVVGFILAAWAL</sequence>
<dbReference type="STRING" id="1450535.A0A317XAU9"/>
<keyword evidence="4" id="KW-1185">Reference proteome</keyword>
<feature type="chain" id="PRO_5016411108" description="Extracellular membrane protein CFEM domain-containing protein" evidence="2">
    <location>
        <begin position="19"/>
        <end position="190"/>
    </location>
</feature>